<dbReference type="OrthoDB" id="10031946at2759"/>
<keyword evidence="3" id="KW-1185">Reference proteome</keyword>
<proteinExistence type="predicted"/>
<evidence type="ECO:0000313" key="3">
    <source>
        <dbReference type="Proteomes" id="UP000596742"/>
    </source>
</evidence>
<gene>
    <name evidence="2" type="ORF">MGAL_10B054751</name>
</gene>
<dbReference type="Proteomes" id="UP000596742">
    <property type="component" value="Unassembled WGS sequence"/>
</dbReference>
<dbReference type="PANTHER" id="PTHR31909:SF3">
    <property type="entry name" value="SIMILAR TO PROTEIN C20ORF85 HOMOLOG"/>
    <property type="match status" value="1"/>
</dbReference>
<feature type="region of interest" description="Disordered" evidence="1">
    <location>
        <begin position="1"/>
        <end position="26"/>
    </location>
</feature>
<reference evidence="2" key="1">
    <citation type="submission" date="2018-11" db="EMBL/GenBank/DDBJ databases">
        <authorList>
            <person name="Alioto T."/>
            <person name="Alioto T."/>
        </authorList>
    </citation>
    <scope>NUCLEOTIDE SEQUENCE</scope>
</reference>
<dbReference type="InterPro" id="IPR020339">
    <property type="entry name" value="C20orf85-like"/>
</dbReference>
<evidence type="ECO:0000313" key="2">
    <source>
        <dbReference type="EMBL" id="VDI52438.1"/>
    </source>
</evidence>
<organism evidence="2 3">
    <name type="scientific">Mytilus galloprovincialis</name>
    <name type="common">Mediterranean mussel</name>
    <dbReference type="NCBI Taxonomy" id="29158"/>
    <lineage>
        <taxon>Eukaryota</taxon>
        <taxon>Metazoa</taxon>
        <taxon>Spiralia</taxon>
        <taxon>Lophotrochozoa</taxon>
        <taxon>Mollusca</taxon>
        <taxon>Bivalvia</taxon>
        <taxon>Autobranchia</taxon>
        <taxon>Pteriomorphia</taxon>
        <taxon>Mytilida</taxon>
        <taxon>Mytiloidea</taxon>
        <taxon>Mytilidae</taxon>
        <taxon>Mytilinae</taxon>
        <taxon>Mytilus</taxon>
    </lineage>
</organism>
<dbReference type="EMBL" id="UYJE01007169">
    <property type="protein sequence ID" value="VDI52438.1"/>
    <property type="molecule type" value="Genomic_DNA"/>
</dbReference>
<accession>A0A8B6FMJ5</accession>
<name>A0A8B6FMJ5_MYTGA</name>
<protein>
    <submittedName>
        <fullName evidence="2">Uncharacterized protein</fullName>
    </submittedName>
</protein>
<sequence length="138" mass="16180">MARPRKQSQLDSFLRKDKDYGSSERKDHVRHEFLSQRCKWPEKWGYLVDEYNSMTLDLLGPNLKTKPSYMNKTTADLKLPPILHHQKRTTSIPETTSRLIGWKAGNQKCKLEIYGKYPKSRGQNGILNLLKWPQESHP</sequence>
<evidence type="ECO:0000256" key="1">
    <source>
        <dbReference type="SAM" id="MobiDB-lite"/>
    </source>
</evidence>
<dbReference type="AlphaFoldDB" id="A0A8B6FMJ5"/>
<feature type="compositionally biased region" description="Basic and acidic residues" evidence="1">
    <location>
        <begin position="13"/>
        <end position="26"/>
    </location>
</feature>
<comment type="caution">
    <text evidence="2">The sequence shown here is derived from an EMBL/GenBank/DDBJ whole genome shotgun (WGS) entry which is preliminary data.</text>
</comment>
<dbReference type="PANTHER" id="PTHR31909">
    <property type="entry name" value="CHROMOSOME 20 ORF85 FAMILY MEMBER"/>
    <property type="match status" value="1"/>
</dbReference>
<dbReference type="Pfam" id="PF14945">
    <property type="entry name" value="LLC1"/>
    <property type="match status" value="1"/>
</dbReference>